<dbReference type="InterPro" id="IPR023267">
    <property type="entry name" value="RCMT"/>
</dbReference>
<dbReference type="SUPFAM" id="SSF53335">
    <property type="entry name" value="S-adenosyl-L-methionine-dependent methyltransferases"/>
    <property type="match status" value="1"/>
</dbReference>
<dbReference type="Pfam" id="PF01189">
    <property type="entry name" value="Methyltr_RsmB-F"/>
    <property type="match status" value="1"/>
</dbReference>
<dbReference type="Proteomes" id="UP000694701">
    <property type="component" value="Unplaced"/>
</dbReference>
<proteinExistence type="inferred from homology"/>
<keyword evidence="2 5" id="KW-0808">Transferase</keyword>
<reference evidence="7" key="1">
    <citation type="submission" date="2025-08" db="UniProtKB">
        <authorList>
            <consortium name="Ensembl"/>
        </authorList>
    </citation>
    <scope>IDENTIFICATION</scope>
</reference>
<evidence type="ECO:0000259" key="6">
    <source>
        <dbReference type="PROSITE" id="PS51686"/>
    </source>
</evidence>
<comment type="similarity">
    <text evidence="5">Belongs to the class I-like SAM-binding methyltransferase superfamily. RsmB/NOP family.</text>
</comment>
<dbReference type="PRINTS" id="PR02008">
    <property type="entry name" value="RCMTFAMILY"/>
</dbReference>
<feature type="binding site" evidence="5">
    <location>
        <position position="42"/>
    </location>
    <ligand>
        <name>S-adenosyl-L-methionine</name>
        <dbReference type="ChEBI" id="CHEBI:59789"/>
    </ligand>
</feature>
<dbReference type="Ensembl" id="ENSCCRT00020067290.1">
    <property type="protein sequence ID" value="ENSCCRP00020061108.1"/>
    <property type="gene ID" value="ENSCCRG00020028881.1"/>
</dbReference>
<feature type="active site" description="Nucleophile" evidence="5">
    <location>
        <position position="156"/>
    </location>
</feature>
<feature type="binding site" evidence="5">
    <location>
        <position position="91"/>
    </location>
    <ligand>
        <name>S-adenosyl-L-methionine</name>
        <dbReference type="ChEBI" id="CHEBI:59789"/>
    </ligand>
</feature>
<feature type="binding site" evidence="5">
    <location>
        <position position="73"/>
    </location>
    <ligand>
        <name>S-adenosyl-L-methionine</name>
        <dbReference type="ChEBI" id="CHEBI:59789"/>
    </ligand>
</feature>
<keyword evidence="3 5" id="KW-0949">S-adenosyl-L-methionine</keyword>
<evidence type="ECO:0000256" key="5">
    <source>
        <dbReference type="PROSITE-ProRule" id="PRU01023"/>
    </source>
</evidence>
<dbReference type="GO" id="GO:0005762">
    <property type="term" value="C:mitochondrial large ribosomal subunit"/>
    <property type="evidence" value="ECO:0007669"/>
    <property type="project" value="TreeGrafter"/>
</dbReference>
<accession>A0A8C2FTA0</accession>
<dbReference type="PROSITE" id="PS51686">
    <property type="entry name" value="SAM_MT_RSMB_NOP"/>
    <property type="match status" value="1"/>
</dbReference>
<evidence type="ECO:0000313" key="8">
    <source>
        <dbReference type="Proteomes" id="UP000694701"/>
    </source>
</evidence>
<feature type="domain" description="SAM-dependent MTase RsmB/NOP-type" evidence="6">
    <location>
        <begin position="1"/>
        <end position="226"/>
    </location>
</feature>
<dbReference type="PANTHER" id="PTHR22808:SF8">
    <property type="entry name" value="TRNA (CYTOSINE(34)-C(5))-METHYLTRANSFERASE, MITOCHONDRIAL"/>
    <property type="match status" value="1"/>
</dbReference>
<dbReference type="GO" id="GO:0031167">
    <property type="term" value="P:rRNA methylation"/>
    <property type="evidence" value="ECO:0007669"/>
    <property type="project" value="TreeGrafter"/>
</dbReference>
<dbReference type="GO" id="GO:0003723">
    <property type="term" value="F:RNA binding"/>
    <property type="evidence" value="ECO:0007669"/>
    <property type="project" value="UniProtKB-UniRule"/>
</dbReference>
<dbReference type="GO" id="GO:0008173">
    <property type="term" value="F:RNA methyltransferase activity"/>
    <property type="evidence" value="ECO:0007669"/>
    <property type="project" value="InterPro"/>
</dbReference>
<evidence type="ECO:0000256" key="2">
    <source>
        <dbReference type="ARBA" id="ARBA00022679"/>
    </source>
</evidence>
<name>A0A8C2FTA0_CYPCA</name>
<organism evidence="7 8">
    <name type="scientific">Cyprinus carpio</name>
    <name type="common">Common carp</name>
    <dbReference type="NCBI Taxonomy" id="7962"/>
    <lineage>
        <taxon>Eukaryota</taxon>
        <taxon>Metazoa</taxon>
        <taxon>Chordata</taxon>
        <taxon>Craniata</taxon>
        <taxon>Vertebrata</taxon>
        <taxon>Euteleostomi</taxon>
        <taxon>Actinopterygii</taxon>
        <taxon>Neopterygii</taxon>
        <taxon>Teleostei</taxon>
        <taxon>Ostariophysi</taxon>
        <taxon>Cypriniformes</taxon>
        <taxon>Cyprinidae</taxon>
        <taxon>Cyprininae</taxon>
        <taxon>Cyprinus</taxon>
    </lineage>
</organism>
<evidence type="ECO:0000256" key="3">
    <source>
        <dbReference type="ARBA" id="ARBA00022691"/>
    </source>
</evidence>
<dbReference type="Gene3D" id="3.40.50.150">
    <property type="entry name" value="Vaccinia Virus protein VP39"/>
    <property type="match status" value="1"/>
</dbReference>
<dbReference type="InterPro" id="IPR029063">
    <property type="entry name" value="SAM-dependent_MTases_sf"/>
</dbReference>
<comment type="caution">
    <text evidence="5">Lacks conserved residue(s) required for the propagation of feature annotation.</text>
</comment>
<protein>
    <submittedName>
        <fullName evidence="7">NOP2/Sun RNA methyltransferase 3</fullName>
    </submittedName>
</protein>
<dbReference type="AlphaFoldDB" id="A0A8C2FTA0"/>
<keyword evidence="1 5" id="KW-0489">Methyltransferase</keyword>
<dbReference type="InterPro" id="IPR049560">
    <property type="entry name" value="MeTrfase_RsmB-F_NOP2_cat"/>
</dbReference>
<sequence>MEISFLLTDPFKCKDFLLYLFFIIIYFICDKTELLGLLHCNEVDQHRHDWLLKTLESYVPPAQLHLLSVTHLDGRSIGSMRPGAYDKVLVDAPCSNDRSWLYTPDTNQGKMWLKERTQLPLSHTHTHTHTHNLIWTLRRSALEAVRPGGVVVYSTCTMSRAKNQSVVEAMLASYQGVELLEMEQHLIDSLSDHFCFAHFHPSVGQLVIPQKGKTWGPMYVSRLRRIYKQFKNMVEW</sequence>
<dbReference type="PANTHER" id="PTHR22808">
    <property type="entry name" value="NCL1 YEAST -RELATED NOL1/NOP2/FMU SUN DOMAIN-CONTAINING"/>
    <property type="match status" value="1"/>
</dbReference>
<evidence type="ECO:0000313" key="7">
    <source>
        <dbReference type="Ensembl" id="ENSCCRP00020061108.1"/>
    </source>
</evidence>
<evidence type="ECO:0000256" key="1">
    <source>
        <dbReference type="ARBA" id="ARBA00022603"/>
    </source>
</evidence>
<dbReference type="InterPro" id="IPR001678">
    <property type="entry name" value="MeTrfase_RsmB-F_NOP2_dom"/>
</dbReference>
<keyword evidence="4 5" id="KW-0694">RNA-binding</keyword>
<evidence type="ECO:0000256" key="4">
    <source>
        <dbReference type="ARBA" id="ARBA00022884"/>
    </source>
</evidence>